<evidence type="ECO:0000313" key="3">
    <source>
        <dbReference type="Proteomes" id="UP000280073"/>
    </source>
</evidence>
<gene>
    <name evidence="2" type="ORF">EA686_27500</name>
</gene>
<comment type="caution">
    <text evidence="2">The sequence shown here is derived from an EMBL/GenBank/DDBJ whole genome shotgun (WGS) entry which is preliminary data.</text>
</comment>
<feature type="compositionally biased region" description="Basic and acidic residues" evidence="1">
    <location>
        <begin position="116"/>
        <end position="131"/>
    </location>
</feature>
<name>A0A3R9RZC6_ACIBA</name>
<feature type="region of interest" description="Disordered" evidence="1">
    <location>
        <begin position="114"/>
        <end position="134"/>
    </location>
</feature>
<feature type="region of interest" description="Disordered" evidence="1">
    <location>
        <begin position="147"/>
        <end position="184"/>
    </location>
</feature>
<feature type="non-terminal residue" evidence="2">
    <location>
        <position position="1"/>
    </location>
</feature>
<reference evidence="2 3" key="1">
    <citation type="submission" date="2018-10" db="EMBL/GenBank/DDBJ databases">
        <title>GWAS and RNA-Seq identify cryptic mechanisms of antimicrobial resistance in Acinetobacter baumannii.</title>
        <authorList>
            <person name="Sahl J.W."/>
        </authorList>
    </citation>
    <scope>NUCLEOTIDE SEQUENCE [LARGE SCALE GENOMIC DNA]</scope>
    <source>
        <strain evidence="2 3">TG28175</strain>
    </source>
</reference>
<proteinExistence type="predicted"/>
<sequence length="184" mass="20328">LVNKDNQNNLAYVDFSKYKAFFKNVDKKKFIEYLKASSAVSYRLAEPQNLQRVSLTEADRKAGAVERIRLKTTVEQLLLEVDLFGQVNEKYLQKSVLGLDEEKLAETLAAEIAASDAKKGTPDKEEQKVSSDDAAAVSQQLYSLVNAHLGNTSTSEDEEVESASSEEASDVAVAETEQTSENEE</sequence>
<evidence type="ECO:0000256" key="1">
    <source>
        <dbReference type="SAM" id="MobiDB-lite"/>
    </source>
</evidence>
<evidence type="ECO:0000313" key="2">
    <source>
        <dbReference type="EMBL" id="RSR21785.1"/>
    </source>
</evidence>
<feature type="non-terminal residue" evidence="2">
    <location>
        <position position="184"/>
    </location>
</feature>
<dbReference type="AlphaFoldDB" id="A0A3R9RZC6"/>
<dbReference type="Proteomes" id="UP000280073">
    <property type="component" value="Unassembled WGS sequence"/>
</dbReference>
<organism evidence="2 3">
    <name type="scientific">Acinetobacter baumannii</name>
    <dbReference type="NCBI Taxonomy" id="470"/>
    <lineage>
        <taxon>Bacteria</taxon>
        <taxon>Pseudomonadati</taxon>
        <taxon>Pseudomonadota</taxon>
        <taxon>Gammaproteobacteria</taxon>
        <taxon>Moraxellales</taxon>
        <taxon>Moraxellaceae</taxon>
        <taxon>Acinetobacter</taxon>
        <taxon>Acinetobacter calcoaceticus/baumannii complex</taxon>
    </lineage>
</organism>
<feature type="compositionally biased region" description="Low complexity" evidence="1">
    <location>
        <begin position="162"/>
        <end position="177"/>
    </location>
</feature>
<dbReference type="EMBL" id="RFDI01002349">
    <property type="protein sequence ID" value="RSR21785.1"/>
    <property type="molecule type" value="Genomic_DNA"/>
</dbReference>
<accession>A0A3R9RZC6</accession>
<protein>
    <submittedName>
        <fullName evidence="2">Uncharacterized protein</fullName>
    </submittedName>
</protein>